<evidence type="ECO:0000259" key="1">
    <source>
        <dbReference type="Pfam" id="PF13349"/>
    </source>
</evidence>
<dbReference type="Proteomes" id="UP000234748">
    <property type="component" value="Unassembled WGS sequence"/>
</dbReference>
<evidence type="ECO:0000259" key="2">
    <source>
        <dbReference type="Pfam" id="PF22746"/>
    </source>
</evidence>
<feature type="domain" description="DUF4097" evidence="1">
    <location>
        <begin position="177"/>
        <end position="367"/>
    </location>
</feature>
<dbReference type="AlphaFoldDB" id="A0A2N5M3S3"/>
<organism evidence="3 4">
    <name type="scientific">Peribacillus deserti</name>
    <dbReference type="NCBI Taxonomy" id="673318"/>
    <lineage>
        <taxon>Bacteria</taxon>
        <taxon>Bacillati</taxon>
        <taxon>Bacillota</taxon>
        <taxon>Bacilli</taxon>
        <taxon>Bacillales</taxon>
        <taxon>Bacillaceae</taxon>
        <taxon>Peribacillus</taxon>
    </lineage>
</organism>
<dbReference type="PIRSF" id="PIRSF012569">
    <property type="entry name" value="UCP012569"/>
    <property type="match status" value="1"/>
</dbReference>
<name>A0A2N5M3S3_9BACI</name>
<protein>
    <submittedName>
        <fullName evidence="3">DUF4097 domain-containing protein</fullName>
    </submittedName>
</protein>
<evidence type="ECO:0000313" key="4">
    <source>
        <dbReference type="Proteomes" id="UP000234748"/>
    </source>
</evidence>
<dbReference type="InterPro" id="IPR053959">
    <property type="entry name" value="YvlB/LiaX_N"/>
</dbReference>
<feature type="domain" description="YvlB/LiaX N-terminal" evidence="2">
    <location>
        <begin position="3"/>
        <end position="31"/>
    </location>
</feature>
<keyword evidence="4" id="KW-1185">Reference proteome</keyword>
<dbReference type="Pfam" id="PF13349">
    <property type="entry name" value="DUF4097"/>
    <property type="match status" value="1"/>
</dbReference>
<dbReference type="Pfam" id="PF22746">
    <property type="entry name" value="SHOCT-like_DUF2089-C"/>
    <property type="match status" value="1"/>
</dbReference>
<proteinExistence type="predicted"/>
<accession>A0A2N5M3S3</accession>
<dbReference type="EMBL" id="PGUY01000047">
    <property type="protein sequence ID" value="PLT29011.1"/>
    <property type="molecule type" value="Genomic_DNA"/>
</dbReference>
<sequence>MKEERIRILEMIEQGKLTAAEALTLLEQLEKADAQVAAKQKDMINELSPAASSHQSAGKPLKEETFNQKVLVAKDKLFDFVDTALSKIKDVDLDLNFGTFREIEHIFQIPDPDFTEIITDVSNGTIELIPWASQEVRAECKVKVYRVKDDLEAVREFMKETIFQVESGVFHFSNGQKWMKVAAKVFVPDRNYKKIKIRMFNGSALGEKLQVQKINAKTANGKIILAELRGKEAEFETANGHITLERSHFQSVEAETINGPITVSGSYERADVHSFNGHIECRIDNKECESIRAKAVTGSIDLFLPAGAAIDGDLKTNLGGFNINLGGIDVVEEKSDVGKKSLRFKADHQSQKKILVSGETMSGSISVNRDVLEA</sequence>
<comment type="caution">
    <text evidence="3">The sequence shown here is derived from an EMBL/GenBank/DDBJ whole genome shotgun (WGS) entry which is preliminary data.</text>
</comment>
<dbReference type="OrthoDB" id="2240743at2"/>
<dbReference type="InterPro" id="IPR016599">
    <property type="entry name" value="UCP012569"/>
</dbReference>
<gene>
    <name evidence="3" type="ORF">CUU66_15270</name>
</gene>
<evidence type="ECO:0000313" key="3">
    <source>
        <dbReference type="EMBL" id="PLT29011.1"/>
    </source>
</evidence>
<dbReference type="InterPro" id="IPR025164">
    <property type="entry name" value="Toastrack_DUF4097"/>
</dbReference>
<reference evidence="3 4" key="1">
    <citation type="submission" date="2017-11" db="EMBL/GenBank/DDBJ databases">
        <title>Comparitive Functional Genomics of Dry Heat Resistant strains isolated from the Viking Spacecraft.</title>
        <authorList>
            <person name="Seuylemezian A."/>
            <person name="Cooper K."/>
            <person name="Vaishampayan P."/>
        </authorList>
    </citation>
    <scope>NUCLEOTIDE SEQUENCE [LARGE SCALE GENOMIC DNA]</scope>
    <source>
        <strain evidence="3 4">V1-29</strain>
    </source>
</reference>
<dbReference type="RefSeq" id="WP_101643647.1">
    <property type="nucleotide sequence ID" value="NZ_PGUY01000047.1"/>
</dbReference>